<organism evidence="3 4">
    <name type="scientific">Goodfellowiella coeruleoviolacea</name>
    <dbReference type="NCBI Taxonomy" id="334858"/>
    <lineage>
        <taxon>Bacteria</taxon>
        <taxon>Bacillati</taxon>
        <taxon>Actinomycetota</taxon>
        <taxon>Actinomycetes</taxon>
        <taxon>Pseudonocardiales</taxon>
        <taxon>Pseudonocardiaceae</taxon>
        <taxon>Goodfellowiella</taxon>
    </lineage>
</organism>
<dbReference type="GO" id="GO:0006529">
    <property type="term" value="P:asparagine biosynthetic process"/>
    <property type="evidence" value="ECO:0007669"/>
    <property type="project" value="InterPro"/>
</dbReference>
<evidence type="ECO:0000313" key="3">
    <source>
        <dbReference type="EMBL" id="MCP2170073.1"/>
    </source>
</evidence>
<dbReference type="InterPro" id="IPR014729">
    <property type="entry name" value="Rossmann-like_a/b/a_fold"/>
</dbReference>
<protein>
    <submittedName>
        <fullName evidence="3">Asparagine synthase (Glutamine-hydrolyzing)</fullName>
    </submittedName>
</protein>
<gene>
    <name evidence="3" type="ORF">LX83_006961</name>
</gene>
<evidence type="ECO:0000259" key="2">
    <source>
        <dbReference type="Pfam" id="PF00733"/>
    </source>
</evidence>
<dbReference type="GO" id="GO:0004066">
    <property type="term" value="F:asparagine synthase (glutamine-hydrolyzing) activity"/>
    <property type="evidence" value="ECO:0007669"/>
    <property type="project" value="InterPro"/>
</dbReference>
<dbReference type="RefSeq" id="WP_253779845.1">
    <property type="nucleotide sequence ID" value="NZ_JAMTCK010000024.1"/>
</dbReference>
<proteinExistence type="predicted"/>
<keyword evidence="4" id="KW-1185">Reference proteome</keyword>
<evidence type="ECO:0000313" key="4">
    <source>
        <dbReference type="Proteomes" id="UP001206128"/>
    </source>
</evidence>
<dbReference type="SUPFAM" id="SSF52402">
    <property type="entry name" value="Adenine nucleotide alpha hydrolases-like"/>
    <property type="match status" value="1"/>
</dbReference>
<dbReference type="Gene3D" id="3.40.50.620">
    <property type="entry name" value="HUPs"/>
    <property type="match status" value="1"/>
</dbReference>
<accession>A0AAE3GM45</accession>
<dbReference type="EMBL" id="JAMTCK010000024">
    <property type="protein sequence ID" value="MCP2170073.1"/>
    <property type="molecule type" value="Genomic_DNA"/>
</dbReference>
<sequence length="568" mass="61261">MRFTVLPDHPAAARSLPDPSQSEPLRVLRHHSGRPWIVGQWSDSDILAVTAGRNSAVFLGVTGAADAAGTGDALGRLLGDARTTSDLDRIARSLPGCFHFAASLDGLVRVQGSLATACQVFYGQVHGVTVAADRPQTVAALAGASVDEEALALRLLSPYGPPWPLADECLWRGVTSLSVGHYLELAPDVPARTRRWWSPPEPELSPEDGAIRLREALSEAVDTRLQHGITVSADLSGGMDSTSLCYLAGRDGAPLITVHYAPLGGANDDSAWAERCGRDLPNGRHLVVPPESADEWYLDSRELAEADIEGPYPFDRSRPTVAHLARLAAHAGSSRHLVGIGADELFALTRRPARAEVTYAGWLASSADRLSIPWAWTDPISWEVAPKLPPWASSDAVRTVRRLLRAAAATVQPLAENPSRHELIRLSLMNGAIVRRMSRVGQRVGVSFHAPYLDDRVLDSVLATRTPEAVPAGPAKPLLAAALRGSTPDDLLARSTKGPSTHEGHAARRRWTELAELCDDSRLARMGIVDASVLRAALREEPDRARPPMPRDPTRACELWLRALPMNV</sequence>
<dbReference type="Proteomes" id="UP001206128">
    <property type="component" value="Unassembled WGS sequence"/>
</dbReference>
<feature type="domain" description="Asparagine synthetase" evidence="2">
    <location>
        <begin position="213"/>
        <end position="561"/>
    </location>
</feature>
<dbReference type="InterPro" id="IPR001962">
    <property type="entry name" value="Asn_synthase"/>
</dbReference>
<reference evidence="3" key="1">
    <citation type="submission" date="2022-06" db="EMBL/GenBank/DDBJ databases">
        <title>Genomic Encyclopedia of Archaeal and Bacterial Type Strains, Phase II (KMG-II): from individual species to whole genera.</title>
        <authorList>
            <person name="Goeker M."/>
        </authorList>
    </citation>
    <scope>NUCLEOTIDE SEQUENCE</scope>
    <source>
        <strain evidence="3">DSM 43935</strain>
    </source>
</reference>
<name>A0AAE3GM45_9PSEU</name>
<comment type="caution">
    <text evidence="3">The sequence shown here is derived from an EMBL/GenBank/DDBJ whole genome shotgun (WGS) entry which is preliminary data.</text>
</comment>
<evidence type="ECO:0000256" key="1">
    <source>
        <dbReference type="SAM" id="MobiDB-lite"/>
    </source>
</evidence>
<dbReference type="Pfam" id="PF00733">
    <property type="entry name" value="Asn_synthase"/>
    <property type="match status" value="1"/>
</dbReference>
<feature type="region of interest" description="Disordered" evidence="1">
    <location>
        <begin position="1"/>
        <end position="23"/>
    </location>
</feature>
<dbReference type="AlphaFoldDB" id="A0AAE3GM45"/>